<dbReference type="InterPro" id="IPR011990">
    <property type="entry name" value="TPR-like_helical_dom_sf"/>
</dbReference>
<feature type="region of interest" description="Disordered" evidence="12">
    <location>
        <begin position="5264"/>
        <end position="5289"/>
    </location>
</feature>
<feature type="compositionally biased region" description="Basic residues" evidence="12">
    <location>
        <begin position="7464"/>
        <end position="7480"/>
    </location>
</feature>
<evidence type="ECO:0000256" key="7">
    <source>
        <dbReference type="ARBA" id="ARBA00022989"/>
    </source>
</evidence>
<feature type="domain" description="CUB" evidence="14">
    <location>
        <begin position="208"/>
        <end position="323"/>
    </location>
</feature>
<feature type="compositionally biased region" description="Basic and acidic residues" evidence="12">
    <location>
        <begin position="4148"/>
        <end position="4157"/>
    </location>
</feature>
<feature type="compositionally biased region" description="Basic and acidic residues" evidence="12">
    <location>
        <begin position="4012"/>
        <end position="4024"/>
    </location>
</feature>
<evidence type="ECO:0000256" key="9">
    <source>
        <dbReference type="ARBA" id="ARBA00023157"/>
    </source>
</evidence>
<feature type="compositionally biased region" description="Acidic residues" evidence="12">
    <location>
        <begin position="2616"/>
        <end position="2628"/>
    </location>
</feature>
<dbReference type="InterPro" id="IPR017981">
    <property type="entry name" value="GPCR_2-like_7TM"/>
</dbReference>
<evidence type="ECO:0000256" key="13">
    <source>
        <dbReference type="SAM" id="Phobius"/>
    </source>
</evidence>
<keyword evidence="6" id="KW-0067">ATP-binding</keyword>
<dbReference type="GO" id="GO:0004386">
    <property type="term" value="F:helicase activity"/>
    <property type="evidence" value="ECO:0007669"/>
    <property type="project" value="UniProtKB-KW"/>
</dbReference>
<keyword evidence="9" id="KW-1015">Disulfide bond</keyword>
<feature type="region of interest" description="Disordered" evidence="12">
    <location>
        <begin position="5145"/>
        <end position="5195"/>
    </location>
</feature>
<gene>
    <name evidence="16" type="primary">TRANK1</name>
    <name evidence="16" type="ORF">AWC38_SpisGene11914</name>
</gene>
<dbReference type="PROSITE" id="PS50005">
    <property type="entry name" value="TPR"/>
    <property type="match status" value="2"/>
</dbReference>
<dbReference type="Pfam" id="PF00580">
    <property type="entry name" value="UvrD-helicase"/>
    <property type="match status" value="1"/>
</dbReference>
<feature type="repeat" description="TPR" evidence="11">
    <location>
        <begin position="1337"/>
        <end position="1370"/>
    </location>
</feature>
<feature type="region of interest" description="Disordered" evidence="12">
    <location>
        <begin position="7421"/>
        <end position="7480"/>
    </location>
</feature>
<keyword evidence="4" id="KW-0378">Hydrolase</keyword>
<dbReference type="InterPro" id="IPR000203">
    <property type="entry name" value="GPS"/>
</dbReference>
<keyword evidence="11" id="KW-0802">TPR repeat</keyword>
<dbReference type="Proteomes" id="UP000225706">
    <property type="component" value="Unassembled WGS sequence"/>
</dbReference>
<dbReference type="SUPFAM" id="SSF52540">
    <property type="entry name" value="P-loop containing nucleoside triphosphate hydrolases"/>
    <property type="match status" value="2"/>
</dbReference>
<evidence type="ECO:0000259" key="14">
    <source>
        <dbReference type="PROSITE" id="PS01180"/>
    </source>
</evidence>
<feature type="compositionally biased region" description="Basic and acidic residues" evidence="12">
    <location>
        <begin position="749"/>
        <end position="762"/>
    </location>
</feature>
<dbReference type="Pfam" id="PF01825">
    <property type="entry name" value="GPS"/>
    <property type="match status" value="1"/>
</dbReference>
<dbReference type="CDD" id="cd13952">
    <property type="entry name" value="7tm_classB"/>
    <property type="match status" value="1"/>
</dbReference>
<dbReference type="GO" id="GO:0007166">
    <property type="term" value="P:cell surface receptor signaling pathway"/>
    <property type="evidence" value="ECO:0007669"/>
    <property type="project" value="InterPro"/>
</dbReference>
<evidence type="ECO:0000259" key="15">
    <source>
        <dbReference type="PROSITE" id="PS50261"/>
    </source>
</evidence>
<keyword evidence="7 13" id="KW-1133">Transmembrane helix</keyword>
<comment type="subcellular location">
    <subcellularLocation>
        <location evidence="1">Membrane</location>
        <topology evidence="1">Multi-pass membrane protein</topology>
    </subcellularLocation>
</comment>
<dbReference type="Gene3D" id="1.10.10.160">
    <property type="match status" value="2"/>
</dbReference>
<dbReference type="SMART" id="SM00042">
    <property type="entry name" value="CUB"/>
    <property type="match status" value="1"/>
</dbReference>
<dbReference type="InterPro" id="IPR013986">
    <property type="entry name" value="DExx_box_DNA_helicase_dom_sf"/>
</dbReference>
<feature type="compositionally biased region" description="Basic and acidic residues" evidence="12">
    <location>
        <begin position="2444"/>
        <end position="2455"/>
    </location>
</feature>
<feature type="region of interest" description="Disordered" evidence="12">
    <location>
        <begin position="2614"/>
        <end position="2651"/>
    </location>
</feature>
<dbReference type="InterPro" id="IPR019734">
    <property type="entry name" value="TPR_rpt"/>
</dbReference>
<feature type="compositionally biased region" description="Polar residues" evidence="12">
    <location>
        <begin position="5145"/>
        <end position="5159"/>
    </location>
</feature>
<evidence type="ECO:0000313" key="17">
    <source>
        <dbReference type="Proteomes" id="UP000225706"/>
    </source>
</evidence>
<sequence length="7480" mass="852326">MVSGNADVSASQASGFASRTRDVTPIPSSSLVSAQSSLGQPDDGDNVFQQAAKKLEDKLEPNVEELNGKIHKEIDPTRSEPRDVTVIDMLAKMMEQTQNILTEFNNTGNATGDFFNATKGLGFVLVIEKLDCHKERSTAIPDRSDKETSRTLAKFSDYVTLKFDCPWIVINATRSKSTNLRKREDGAEEDENDDFHEFQMLHHPSSHNCSHFLTSGGNITTPSFPDNYPNNVICTWVLQAPVNHTVKLLIEEFYLEKDKKCFYDFMEFFDGGNAIEDLQMNKRFCGKQRPFIDYESTGRNLTIQFTSDKDKTYKGFLAVWETKKIVTEYVQQHVAALVMIYSPTVNDTHYPLGTATTCSPGSRTIDNECVFEDKVFIISRLMIAQMDRSLPLDGDNRIVLHFEHIMHEKLFPTIYNGEKICVSWNKEAKNEPTDDSDHKLQPKGGWTRSGCSVAKTNLTHTSCACNKKGLFAVVGKEKKMTIIRKTSMMTMRAMGDDGKMIMMIMVNDMEDDDDTKDVDDDDEGDGVESQKLKLLANTYIGIGISFFILILAIVHIAWKVEIHGGEVMRINMCAAIIVMQCVFLIGAHVKAQQTLCGFLAFTVYLSVLAEFCWLLLHGLRIHGKIKRIFASNLNIEIVYVVIGWGLPTLLALIAIGVQIDLKNPDDVCWEAATGSAMWGYAGPVIIIALGRKDFVKQAEKAKPDASTAEIQPAATEEPENIYETIEDVKPGTDLGEGQMKRPRKRNAGGRKDFVKQAEKAKPDASTAEIQPAATEEPENIYETIEDVKPGTDLGEGQMKRPRKRNAGNKQPEKITVSTLKNLNIYKEGGGLMMEEIDPCHLGVMGKKAMELHKYPDAIRLFSMGLVQAESLNLPPQFASQFLMDRAECHWQLGEVNLALQQMDKALRHGLPRNANFAESHALAILHKLIFYTKVFVAVVIVSKSLDFAPAVKEEESARWSAHGFAHLETYEYTIAESCARFALHFQTLPRTRAHAYLCQAIARYEMGKITGETTETKEIKRLDPNLAKLHALEMKENAIRNMKSHNYPRAIRDFNFALLLHPDDGSKREFKRSVKSHQADAYFKLKQYQKAIEVGEESYKSYPDFRSSAHFRLGSCLFAQKKYEDAMEKFSGSLRLLLHEESPSEHQAVDTLYQLLSVALKLPDLPKFVSILLDHKAYGNPQEGRKTALELAIDLNKFDVASVLMDKNTTSGQVGGVQLERNFKEDAKKAVEKWDKNTAIKLFQFSLMQEGNTMEDQRETLQSLCELYFQEKVFEECLRTGRKLKEAYPKGFKTEDKATQWKNWGNELHKECEYHLMAKYYTLALEFTPISKIELMASLLSNRCLAFNKQGKYEAALEDAEKCIKMNPKWFRGYSRQGTCLRNLNKTQEALKAFCEAHTRALSDKEKQITATDVLSTAMLIKGGESQITCTLSPRLLQFFVEDASEKKEWEKLRFLYLGIECECDASCVPLDLLIKSDLEDVHNLVKSLLQHNASADGLRSCAKPPLLAAMEKMKFPVAVTLLRNNADPACIVGHGIFINKEGQPRQWLQLGRKAIDANDSKKAVMLLNMSLYLSDSNTDRTIRIQIYHALAEAYFIESEHERCIDAGKKCFKLQPVKSEEEAKRWGERADQAFHLRNYNLSTEYLNQALMYTPADSKETFSLLLCQRSEAFQQLNDFQSGLEDAVNASKICPEMSEVYQHQHKCFHALKRKKEAMHAANECLKRTTDETFIYGLLCDALATATSLKEGTSALTAPVPSKLLEKLVSDVVKKKEWRKLRILYLGGGGSGSHPTGYGGLATGINASSVPLGEIIYSNVPERLILVSVLLKHGALANGIEESDKIPLEEAMRPPDLPLVKKLVQNGANPCIMSKEGEPIIHQALRSGFQKNGTFEFLKAMLESTLPEIQSVQDTDGNTLYHIACIGKNARQKKCDAIRILREQNINPSLRNKRNEYPIDKVPSKRDPRWKMLETALQCYKSSSSESVTRENSSEKVPDEQHDQELHRADRKEKDVSRGSEERATTRANNTPQKVSVWKIDHKQQQRKERREAIASLIDGIKPLSTFVPNAIDTNEDHDDIEMLNEPSESPRAVESNNDKMVKDETVDDDQDADDYEILEEYDIETDIDSKSPFEDLPWEVDCTDRVWKILRNRKVGFSTRKRIIEKIRMLADGRWSKTLCKRLEGEAKRKDIELYESKLTKSQRIIWEKAIAFSGRCSENPELRLNKETPEGRIYSDIIRVWDIVLDHDKLQRSIDLIVKSHDRGMNCMVKRKLKGIPVKSGGKSVSTSQYLPNKYAEIGDLEHKGNPPAKKSAPQNNLPQIFFPPASANDQEYHILKFYLFSTALVKTVLESDITSRIDFPFKITELEHAIVNLRPNPPFPIILLGRSGTGKTTCCLYRLWEQFQSYWERAETAGPHIPRYLPPSLESNPCSDDDETLQGRIEQDANQAERSRERASVSPECHQPDASSCSGLAPASQNNDQISQSNSFLSKPESQLDSDQEDDKQPDMCEHLHQIFITKNSVLCSEVEKNFKELCHACPAAQHRLPFEDQSLPTKIQNNAEEAWPLFINSRDWLLMLDASLPGKTFFKRGEDGSLVRKIVGWGEEDNHLQFIPATESDDESDHEEEHEEVAGTQHGGAETNKTGRKISIKENKDPKKEITYPVFLAELWPKMKKISKEVDYHPTLVWTEIRSFIKGSAEALLNENGELSLEDYKSLGKKKAPNFTADRELVYDLYRVYERQRSSKRMFDEADLVFNIHQRLQDIATPEWSVHQFFVDETQDFTQAELSVLIRCCRYPNQLFFTGDTAQSIMRGISFRFSDLKSLFHHARSAVGIADDQNNFIRVPKKLYQLTHNYRSHAGILRLASSVVDLLLRYFPDSFDRLQKDEGLFEGPRPVLLESCSPTDLAMILQGNQRQSSRIEFGAHQVVLVASNEARNTLPDELKHGLVMTIYEAKGLEFDDVLIYNFFKDSQATKEWRVVASFMRDGKFANLSSSTGLVEITEESIAVQSSRPLEFDPDKHKVLNSELKFLYTAITRARVNVWFFDEDKESRAPMFEFFQKRGLVKVVSMGDRDADGSGELASMCATKSTPDEWRKGGLRFYKRKLWRLAIQCFEFAGDEIWVQKSQAQQQAAEAITLSSTNRQQMKDEFLRAGESFLKCDMYDEAEICLNNAQEWTLLARLYEKTGKFQDAARLFKKERLHKEASRCFEAQNNYGEAIEVFCRAGIFEEALSALERYNILVSSGDLEGKQGIIPPRSTRTVERLRHQLADQHFKRGETMKMDEVLQYLPSTTDRITFLKKRGCIIEAARALDDDGRRDEAARLIKDAGKFEEAERYSTDPKFVADCLISLGRTTTKNDDSPAILERAIEEYQLCGDLNGQAEVLLLLGGLSGDSKKFQDAGRLFDKSKNPCGEVESVMQLLETTKYAPPKTFQQWMAVRALERVLGLITRLHMPTKKLTLAEESEIIRCEEHFGLFKTNVADVRRYLCKSGGRFSTVFPQVIENNTSDTEVMINTLDAHKEIGRFLLKVCAKLIKMIRMMLEKTLARSTLCTKVEMGTTCSDLNCEKQHADSVDHFNTRFLALFHFIYLESVVESFRSEIATRKDEQDNLQLNFEEFREFRTCQRFYDFLIPPSGYREYHLSLSSIRHLNKTKLVTKRIFQFANVLWKEKAEELRRSDTNNFLKVSFCLQLINSSPFMVKWICEEEKKFQKKTRTPKLMSSNELLAKNGMTGPDENGRYESYLHWWEYGKKRLYVHGDVENAAHFIIRRLLTLTAKRSQMIYPSIANTVMILEHQLTACLALYSCLSKENRYPVCLPASYLTMVRFWDNCRPRVDKGSYTLYQAVENSYVQGADKMKLYKAVRSLLDYMVRLTCGEVAPSFDVLGDALDSRESPSYCDSGEAERTLVLFLTMMCNCGKGIPIHLEEFMLRKILRIKSNPRLTSRIDSVLAKIQEVQGPCDVVMILKTFLQSRTEELYDLRWYNGKFWYDGACNPTTYPNTFHTDLSHVREGMKHDPGQEKTSEDTEAVNTTETEATEEVMDVEHTEEERKEKEDVLRDWNATTIQRWYKRMKSLEKTRRQAGMVPAKTLHRLESTQEQIDSESDVLEKRFSQFRVDTSACGICGIDFKPAEDILHINNEDNEGETASTEKETENAEIHGNSSAHSEKVRAFIHYKDLYFSKVHPLYTRQEQLLKAIEDHSLSAKVELDMDRLEASLSEVKREVQDIESALNWGKVSSLRNAVTDSEITLRKTEKVVEEAKQESFAAANEDSEPEEEGDELHEEDKEEEHDFSPIQEIPHGNKKENSPRRTAWKGRKDFVKQVEKAKPDASTAEIQPAATEEPENIYETIEDVKPGTDLGKSQMKRPRKKNAGRKFKEDAKKAMEKGDNSKAIESFKLSLPQEENTTDEQRKTLQTRCELYFQEKAFEDCLRTGRKLKKAFHKEYKNEDKATQWKSWGNELNKERKYDLMAGYYTVALEFTPTSKIELMASLLSNRCLALNHLQKFDEALEDAKECIKMNPKWFRGYSRQGACLRNLNKTQEALKAFCKAHTHALNDKEKHITAIDVITTAMLTEGGESQITCTLSSSVLQFLVKDASEKKEWKKLRFLYLGSASSPASRGLAIESECDASSVPLDLLIKSDVKDVHSLVKSLLQHNASVNGLRNCAKPPLLAAMEMMNFPLAVTLLRNNADPACIVGNGIFINREGQPKQWLQLGRRTVDANDSKKAVMLLNMSLYLSDSTKDKTIRAQIYHALAEAYFIGTEHEKCIDAGKECFKLQPVKSEEEAKRWGGRADQTFHLSDYNLSIDYLNQALKYTPADSKETFSHLLCRRSEAFQQLDNFQSGLEDAVNASKMCPEMSEVYLHQHKCFQALKRKKEAMHAANECLKRTTDENFIYRLLCDALATAASLKEGTSALTAPVPNKLLEKLVSEVIKKKDWHKLKILYLGGGGTASQPVGNGGLATGIDASSVPLGEIICSNVPERLILVSVLLKHGASANAINESDAVPLDEAMRLPNLPLVEKLVHTGANPCVISKDGKPIIHQALRSGLQKNGTLEFLKAMVKSTLPEVQCVQDTEGNTLYHIACIGKNALSKKCDAIRILREANVNPSLLNKKKESAIQKVPCRDPRHKMLSTALERHKLNSSVSVTQENIPENVSNEQHDEERQVTGTEGREVSLSSEEKATTEANNTPQNGNVWKIDEKQQLRMQRRENITILIGEIKPLSAFVPMDTNEEHDDIEIFNEPPGSPHAVESNSDAVVNEETVVDDRGDGDNEIPGDNDTEKEIDSKSPFEDLPWEVDCTDRVWKIMRSRRVGFSTRRRIIDKIRMLANGRWSKTLCKRLEGEAKKKDIELYESKLTKGQRIIWERTIAFSGRCSEDPELRLKKETSEGRIYSDIIRVWDIVLDHDKLQRSIDLIVKSHDRGMDCIVKRKLKGIPLESGGNSALTSECLPNKYAEIGDSEQKGNPRAKKSAPKKSTIDDNFPQVFFPPASANEQEYHILKFYSFSTALVKTVLESDISSKIDFPFKITELEHAIVNLRPDPPMPIILLGRSGTGKTTCCLYRLWDQFQSYWERAETAGPHIPRYLPPSLETGQCSEDNETLQSRIEQDANQAVRSELRASVSPECQKSDALSYSVSACASQNDDQVTQSNYCPPRTESRLEDSDHEEKKQPEMYEHLHQIFITKNNVLCSEVEKNFKELCRACPAAQHRVPFEDQSLPAKIQSIAEEAWPLFVNSKDWLLMLDASLPGKTFFKRADDGSLLRKIDGWGEEDSHLQFIPATESDDESDHEEEHEEVAGTQHASVETKHKGKESSINGDKDPRREITYPVFLAELWPKMKKVSKEKVDYHPTLVWTEIRSFIKGSAEALLSENGELSLQDYESLGKKKAPNFTADRKVVYDLYRVYDRQRSSKRMFDEADVVFSIHKRLEDIGAAEWSVHQFYVDETQDFTQAELSVLIRCCRYPNQLFFTGDTAQSIMRGISFRFSDLKSLFHHARRAAGITDDQNNFIRVPKKLYQLTHNYRSHAGILRLASSVVDLLLKYFPESFDRLQKDEGLFEGPRPVLLESCSPTDLAMILQGNQRQSSRIEFGAHQVVLVSSNEARDALPDELRHGLVMTIYEAKGLEFDDVLIYNFFQDSQARKEWRVVASFMRDEGLANVSSSTGLVEITEDGVIVESSRPLEFDSDKHKVLNSELKYLYTAITRARVNVWFFDEDNESRAPMFEFFQKRGLVNVVTMGDHEAGSGELSSMFAARSTPEEWRKGGMRFYKHRLWRAAVQCFEFAGDDTWVQKSQAHQQVEEAIKLRTTNRQRMKDEFLRAGESFLRCSMYDEAEICLNNAQEWTLLARLYEKTGKFQDAARHFKKVRLHKEASRCYEAQNNYAEAIEVFFRAGMFEEALRALERYNILASSGDLEGKQGIIPPRSTRTVERLRHQLADQHFKRGEKNQMGEVLRYLPSITDRITFLKKRGCLIEAARALDDDGRRDEAARLLKDAGKFEEAERYSTDPKFAADCMISLVRTTKKNEKSPAFLKKAIEKYKACDDLNGQAEALLLLGRFSDDIQKFQEAGRLFDKCKNPCGEVESITELLKTTDCAPPKTFHQWLAVRALERVLQIIHLLYMPAWKLTAAQRIEVSKCEEFFGLFKTDVAEKKRYFCKCGGRYAKLDPKIHDESSTSNIDATIETSEAHQKISRVLINDCAKLVNLICTMLEVTFSRNSLCTKIEMESTCNNPSCEYLHEDSEELFKTRFLALFHLIYLESVVESFMSGTTSEKEQQDAHPLNFSKFKKFRSCERFYDFLFPTSGYRGYHLTPENVPHLNRTKLVTKRISKFAHVLWKEKSEESRRSDTDNFLKVSSFLQLIGATNSMVKWICEEEKEFEKETRNPQFSSINDLLSKNGMVKIRHGRYESYLQWWEDGKKKLYVDGDVENAAHLIIRRFLTLTAKRSKMIYPSIANTIMILEHQLTACLALYCQLCKEHRYPVCLPASYLTMVRFWDNLIVGAGTGKFTLYQAVERNCAQVTSQIRLSKAARSILDHIVRLTCGEEAHWFDVVGDALDSDESPSYCDSGEAERTLVLFLTMLCNCGKGISIQSEEIMLRRALRIRSNPQLTSRIKTVLEEIKDVQGRCDVVSIFKKFLRSRAEELYDLRWNKEELCYDEACNPATYPGTFDANLSHIRDELKQEQHEGKTSKEKEHLNLIGAEVTEESMDVVYTEEEIKEKENMRREVSATTIQEEEIEAKVEVLPAKTLERSQSKEEQTNLENDVFEEHFFQFKVDASACGICRVSFKSSTDETQMMDEDSKVSEPTGEMASLGNEIENPEAHRNSRAHLEKEKVFNLYKDLYLSKVSPLLAREAHLRKGLEDPSLSGIGWDMERLETSLSKVKSQVQNIESSWILEKVRLLPEAVKELEITLQETEKIVQQAKKESISTENEDSEPGERGEGLQEEDQEEENELIPIKEMPNKSRKGGRSKGQRKKRKK</sequence>
<dbReference type="InterPro" id="IPR027417">
    <property type="entry name" value="P-loop_NTPase"/>
</dbReference>
<feature type="region of interest" description="Disordered" evidence="12">
    <location>
        <begin position="2444"/>
        <end position="2505"/>
    </location>
</feature>
<organism evidence="16 17">
    <name type="scientific">Stylophora pistillata</name>
    <name type="common">Smooth cauliflower coral</name>
    <dbReference type="NCBI Taxonomy" id="50429"/>
    <lineage>
        <taxon>Eukaryota</taxon>
        <taxon>Metazoa</taxon>
        <taxon>Cnidaria</taxon>
        <taxon>Anthozoa</taxon>
        <taxon>Hexacorallia</taxon>
        <taxon>Scleractinia</taxon>
        <taxon>Astrocoeniina</taxon>
        <taxon>Pocilloporidae</taxon>
        <taxon>Stylophora</taxon>
    </lineage>
</organism>
<dbReference type="Pfam" id="PF00002">
    <property type="entry name" value="7tm_2"/>
    <property type="match status" value="1"/>
</dbReference>
<dbReference type="GO" id="GO:0016020">
    <property type="term" value="C:membrane"/>
    <property type="evidence" value="ECO:0007669"/>
    <property type="project" value="UniProtKB-SubCell"/>
</dbReference>
<feature type="repeat" description="TPR" evidence="11">
    <location>
        <begin position="1107"/>
        <end position="1140"/>
    </location>
</feature>
<feature type="compositionally biased region" description="Basic and acidic residues" evidence="12">
    <location>
        <begin position="4375"/>
        <end position="4388"/>
    </location>
</feature>
<dbReference type="FunFam" id="2.60.120.290:FF:000005">
    <property type="entry name" value="Procollagen C-endopeptidase enhancer 1"/>
    <property type="match status" value="1"/>
</dbReference>
<feature type="transmembrane region" description="Helical" evidence="13">
    <location>
        <begin position="539"/>
        <end position="558"/>
    </location>
</feature>
<dbReference type="InterPro" id="IPR039904">
    <property type="entry name" value="TRANK1"/>
</dbReference>
<feature type="compositionally biased region" description="Acidic residues" evidence="12">
    <location>
        <begin position="7444"/>
        <end position="7454"/>
    </location>
</feature>
<dbReference type="Pfam" id="PF13432">
    <property type="entry name" value="TPR_16"/>
    <property type="match status" value="1"/>
</dbReference>
<feature type="compositionally biased region" description="Polar residues" evidence="12">
    <location>
        <begin position="1"/>
        <end position="17"/>
    </location>
</feature>
<keyword evidence="3" id="KW-0547">Nucleotide-binding</keyword>
<dbReference type="Pfam" id="PF00431">
    <property type="entry name" value="CUB"/>
    <property type="match status" value="1"/>
</dbReference>
<feature type="region of interest" description="Disordered" evidence="12">
    <location>
        <begin position="4142"/>
        <end position="4162"/>
    </location>
</feature>
<evidence type="ECO:0000256" key="5">
    <source>
        <dbReference type="ARBA" id="ARBA00022806"/>
    </source>
</evidence>
<dbReference type="SUPFAM" id="SSF48403">
    <property type="entry name" value="Ankyrin repeat"/>
    <property type="match status" value="2"/>
</dbReference>
<dbReference type="PROSITE" id="PS50261">
    <property type="entry name" value="G_PROTEIN_RECEP_F2_4"/>
    <property type="match status" value="1"/>
</dbReference>
<dbReference type="SUPFAM" id="SSF49854">
    <property type="entry name" value="Spermadhesin, CUB domain"/>
    <property type="match status" value="1"/>
</dbReference>
<evidence type="ECO:0000313" key="16">
    <source>
        <dbReference type="EMBL" id="PFX23549.1"/>
    </source>
</evidence>
<dbReference type="SMART" id="SM00303">
    <property type="entry name" value="GPS"/>
    <property type="match status" value="1"/>
</dbReference>
<dbReference type="InterPro" id="IPR036770">
    <property type="entry name" value="Ankyrin_rpt-contain_sf"/>
</dbReference>
<dbReference type="InterPro" id="IPR014016">
    <property type="entry name" value="UvrD-like_ATP-bd"/>
</dbReference>
<dbReference type="Gene3D" id="3.40.50.300">
    <property type="entry name" value="P-loop containing nucleotide triphosphate hydrolases"/>
    <property type="match status" value="4"/>
</dbReference>
<dbReference type="SMART" id="SM00248">
    <property type="entry name" value="ANK"/>
    <property type="match status" value="11"/>
</dbReference>
<dbReference type="PROSITE" id="PS01180">
    <property type="entry name" value="CUB"/>
    <property type="match status" value="1"/>
</dbReference>
<dbReference type="SUPFAM" id="SSF48452">
    <property type="entry name" value="TPR-like"/>
    <property type="match status" value="8"/>
</dbReference>
<feature type="region of interest" description="Disordered" evidence="12">
    <location>
        <begin position="728"/>
        <end position="812"/>
    </location>
</feature>
<evidence type="ECO:0000256" key="2">
    <source>
        <dbReference type="ARBA" id="ARBA00022692"/>
    </source>
</evidence>
<dbReference type="PANTHER" id="PTHR21529">
    <property type="entry name" value="MAMMARY TURMOR VIRUS RECEPTOR HOMOLOG 1, 2 MTVR1, 2"/>
    <property type="match status" value="1"/>
</dbReference>
<feature type="region of interest" description="Disordered" evidence="12">
    <location>
        <begin position="4354"/>
        <end position="4388"/>
    </location>
</feature>
<dbReference type="GO" id="GO:0005524">
    <property type="term" value="F:ATP binding"/>
    <property type="evidence" value="ECO:0007669"/>
    <property type="project" value="UniProtKB-KW"/>
</dbReference>
<feature type="transmembrane region" description="Helical" evidence="13">
    <location>
        <begin position="595"/>
        <end position="616"/>
    </location>
</feature>
<feature type="region of interest" description="Disordered" evidence="12">
    <location>
        <begin position="5777"/>
        <end position="5822"/>
    </location>
</feature>
<reference evidence="17" key="1">
    <citation type="journal article" date="2017" name="bioRxiv">
        <title>Comparative analysis of the genomes of Stylophora pistillata and Acropora digitifera provides evidence for extensive differences between species of corals.</title>
        <authorList>
            <person name="Voolstra C.R."/>
            <person name="Li Y."/>
            <person name="Liew Y.J."/>
            <person name="Baumgarten S."/>
            <person name="Zoccola D."/>
            <person name="Flot J.-F."/>
            <person name="Tambutte S."/>
            <person name="Allemand D."/>
            <person name="Aranda M."/>
        </authorList>
    </citation>
    <scope>NUCLEOTIDE SEQUENCE [LARGE SCALE GENOMIC DNA]</scope>
</reference>
<evidence type="ECO:0000256" key="10">
    <source>
        <dbReference type="PROSITE-ProRule" id="PRU00059"/>
    </source>
</evidence>
<feature type="region of interest" description="Disordered" evidence="12">
    <location>
        <begin position="1"/>
        <end position="46"/>
    </location>
</feature>
<dbReference type="InterPro" id="IPR002110">
    <property type="entry name" value="Ankyrin_rpt"/>
</dbReference>
<dbReference type="EMBL" id="LSMT01000204">
    <property type="protein sequence ID" value="PFX23549.1"/>
    <property type="molecule type" value="Genomic_DNA"/>
</dbReference>
<feature type="compositionally biased region" description="Basic residues" evidence="12">
    <location>
        <begin position="4363"/>
        <end position="4374"/>
    </location>
</feature>
<dbReference type="PANTHER" id="PTHR21529:SF4">
    <property type="entry name" value="TPR AND ANKYRIN REPEAT-CONTAINING PROTEIN 1"/>
    <property type="match status" value="1"/>
</dbReference>
<evidence type="ECO:0000256" key="11">
    <source>
        <dbReference type="PROSITE-ProRule" id="PRU00339"/>
    </source>
</evidence>
<dbReference type="InterPro" id="IPR000832">
    <property type="entry name" value="GPCR_2_secretin-like"/>
</dbReference>
<feature type="compositionally biased region" description="Polar residues" evidence="12">
    <location>
        <begin position="5186"/>
        <end position="5195"/>
    </location>
</feature>
<feature type="compositionally biased region" description="Low complexity" evidence="12">
    <location>
        <begin position="28"/>
        <end position="37"/>
    </location>
</feature>
<dbReference type="OrthoDB" id="3156807at2759"/>
<dbReference type="Gene3D" id="1.25.40.20">
    <property type="entry name" value="Ankyrin repeat-containing domain"/>
    <property type="match status" value="2"/>
</dbReference>
<keyword evidence="2 13" id="KW-0812">Transmembrane</keyword>
<dbReference type="GO" id="GO:0004930">
    <property type="term" value="F:G protein-coupled receptor activity"/>
    <property type="evidence" value="ECO:0007669"/>
    <property type="project" value="InterPro"/>
</dbReference>
<evidence type="ECO:0000256" key="12">
    <source>
        <dbReference type="SAM" id="MobiDB-lite"/>
    </source>
</evidence>
<evidence type="ECO:0000256" key="6">
    <source>
        <dbReference type="ARBA" id="ARBA00022840"/>
    </source>
</evidence>
<evidence type="ECO:0000256" key="1">
    <source>
        <dbReference type="ARBA" id="ARBA00004141"/>
    </source>
</evidence>
<evidence type="ECO:0000256" key="4">
    <source>
        <dbReference type="ARBA" id="ARBA00022801"/>
    </source>
</evidence>
<dbReference type="Gene3D" id="1.20.1070.10">
    <property type="entry name" value="Rhodopsin 7-helix transmembrane proteins"/>
    <property type="match status" value="1"/>
</dbReference>
<keyword evidence="5" id="KW-0347">Helicase</keyword>
<comment type="caution">
    <text evidence="16">The sequence shown here is derived from an EMBL/GenBank/DDBJ whole genome shotgun (WGS) entry which is preliminary data.</text>
</comment>
<name>A0A2B4S3D1_STYPI</name>
<feature type="region of interest" description="Disordered" evidence="12">
    <location>
        <begin position="5647"/>
        <end position="5671"/>
    </location>
</feature>
<feature type="compositionally biased region" description="Acidic residues" evidence="12">
    <location>
        <begin position="4270"/>
        <end position="4290"/>
    </location>
</feature>
<accession>A0A2B4S3D1</accession>
<proteinExistence type="predicted"/>
<dbReference type="InterPro" id="IPR000859">
    <property type="entry name" value="CUB_dom"/>
</dbReference>
<feature type="region of interest" description="Disordered" evidence="12">
    <location>
        <begin position="5457"/>
        <end position="5478"/>
    </location>
</feature>
<feature type="region of interest" description="Disordered" evidence="12">
    <location>
        <begin position="1978"/>
        <end position="2043"/>
    </location>
</feature>
<feature type="transmembrane region" description="Helical" evidence="13">
    <location>
        <begin position="637"/>
        <end position="657"/>
    </location>
</feature>
<feature type="compositionally biased region" description="Acidic residues" evidence="12">
    <location>
        <begin position="5783"/>
        <end position="5795"/>
    </location>
</feature>
<dbReference type="CDD" id="cd00041">
    <property type="entry name" value="CUB"/>
    <property type="match status" value="1"/>
</dbReference>
<feature type="compositionally biased region" description="Basic and acidic residues" evidence="12">
    <location>
        <begin position="5160"/>
        <end position="5185"/>
    </location>
</feature>
<comment type="caution">
    <text evidence="10">Lacks conserved residue(s) required for the propagation of feature annotation.</text>
</comment>
<keyword evidence="17" id="KW-1185">Reference proteome</keyword>
<feature type="region of interest" description="Disordered" evidence="12">
    <location>
        <begin position="4260"/>
        <end position="4315"/>
    </location>
</feature>
<feature type="transmembrane region" description="Helical" evidence="13">
    <location>
        <begin position="570"/>
        <end position="589"/>
    </location>
</feature>
<feature type="domain" description="G-protein coupled receptors family 2 profile 2" evidence="15">
    <location>
        <begin position="532"/>
        <end position="689"/>
    </location>
</feature>
<dbReference type="Gene3D" id="1.25.40.10">
    <property type="entry name" value="Tetratricopeptide repeat domain"/>
    <property type="match status" value="7"/>
</dbReference>
<evidence type="ECO:0000256" key="8">
    <source>
        <dbReference type="ARBA" id="ARBA00023136"/>
    </source>
</evidence>
<protein>
    <submittedName>
        <fullName evidence="16">TPR and ankyrin repeat-containing protein 1</fullName>
    </submittedName>
</protein>
<keyword evidence="8 13" id="KW-0472">Membrane</keyword>
<feature type="compositionally biased region" description="Basic and acidic residues" evidence="12">
    <location>
        <begin position="5658"/>
        <end position="5671"/>
    </location>
</feature>
<feature type="compositionally biased region" description="Low complexity" evidence="12">
    <location>
        <begin position="2476"/>
        <end position="2487"/>
    </location>
</feature>
<dbReference type="GO" id="GO:0016787">
    <property type="term" value="F:hydrolase activity"/>
    <property type="evidence" value="ECO:0007669"/>
    <property type="project" value="UniProtKB-KW"/>
</dbReference>
<feature type="region of interest" description="Disordered" evidence="12">
    <location>
        <begin position="4012"/>
        <end position="4038"/>
    </location>
</feature>
<dbReference type="InterPro" id="IPR035914">
    <property type="entry name" value="Sperma_CUB_dom_sf"/>
</dbReference>
<feature type="compositionally biased region" description="Basic and acidic residues" evidence="12">
    <location>
        <begin position="1985"/>
        <end position="2022"/>
    </location>
</feature>
<dbReference type="Gene3D" id="2.60.120.290">
    <property type="entry name" value="Spermadhesin, CUB domain"/>
    <property type="match status" value="1"/>
</dbReference>
<evidence type="ECO:0000256" key="3">
    <source>
        <dbReference type="ARBA" id="ARBA00022741"/>
    </source>
</evidence>
<dbReference type="SMART" id="SM00028">
    <property type="entry name" value="TPR"/>
    <property type="match status" value="24"/>
</dbReference>